<evidence type="ECO:0000313" key="2">
    <source>
        <dbReference type="EMBL" id="KAJ6240557.1"/>
    </source>
</evidence>
<evidence type="ECO:0000256" key="1">
    <source>
        <dbReference type="SAM" id="MobiDB-lite"/>
    </source>
</evidence>
<feature type="region of interest" description="Disordered" evidence="1">
    <location>
        <begin position="1"/>
        <end position="181"/>
    </location>
</feature>
<comment type="caution">
    <text evidence="2">The sequence shown here is derived from an EMBL/GenBank/DDBJ whole genome shotgun (WGS) entry which is preliminary data.</text>
</comment>
<accession>A0ABQ8Y8R5</accession>
<dbReference type="Proteomes" id="UP001150062">
    <property type="component" value="Unassembled WGS sequence"/>
</dbReference>
<evidence type="ECO:0000313" key="3">
    <source>
        <dbReference type="Proteomes" id="UP001150062"/>
    </source>
</evidence>
<sequence>MRNFDRINMSEFDPLIADEQEESESSDINDLHSDVESDNSSEQSPKLKIETKNHINDVETDPFSSSEEEDKKEKKEHKGKKDKDKKNKDKHKIPSKKKKTTKNLSSDKDIIDTGITPKKFKSKKSNKKSNQKKHSKNKKAIIQDSESESEKSSSSSVKLKIKTQNQIDDDDDSDPFADFSD</sequence>
<reference evidence="2" key="1">
    <citation type="submission" date="2022-08" db="EMBL/GenBank/DDBJ databases">
        <title>Novel sulfate-reducing endosymbionts in the free-living metamonad Anaeramoeba.</title>
        <authorList>
            <person name="Jerlstrom-Hultqvist J."/>
            <person name="Cepicka I."/>
            <person name="Gallot-Lavallee L."/>
            <person name="Salas-Leiva D."/>
            <person name="Curtis B.A."/>
            <person name="Zahonova K."/>
            <person name="Pipaliya S."/>
            <person name="Dacks J."/>
            <person name="Roger A.J."/>
        </authorList>
    </citation>
    <scope>NUCLEOTIDE SEQUENCE</scope>
    <source>
        <strain evidence="2">Schooner1</strain>
    </source>
</reference>
<proteinExistence type="predicted"/>
<feature type="compositionally biased region" description="Basic and acidic residues" evidence="1">
    <location>
        <begin position="45"/>
        <end position="57"/>
    </location>
</feature>
<organism evidence="2 3">
    <name type="scientific">Anaeramoeba flamelloides</name>
    <dbReference type="NCBI Taxonomy" id="1746091"/>
    <lineage>
        <taxon>Eukaryota</taxon>
        <taxon>Metamonada</taxon>
        <taxon>Anaeramoebidae</taxon>
        <taxon>Anaeramoeba</taxon>
    </lineage>
</organism>
<feature type="compositionally biased region" description="Acidic residues" evidence="1">
    <location>
        <begin position="16"/>
        <end position="27"/>
    </location>
</feature>
<dbReference type="EMBL" id="JAOAOG010000204">
    <property type="protein sequence ID" value="KAJ6240557.1"/>
    <property type="molecule type" value="Genomic_DNA"/>
</dbReference>
<name>A0ABQ8Y8R5_9EUKA</name>
<feature type="compositionally biased region" description="Basic residues" evidence="1">
    <location>
        <begin position="88"/>
        <end position="101"/>
    </location>
</feature>
<feature type="compositionally biased region" description="Basic residues" evidence="1">
    <location>
        <begin position="118"/>
        <end position="139"/>
    </location>
</feature>
<protein>
    <submittedName>
        <fullName evidence="2">Uncharacterized protein</fullName>
    </submittedName>
</protein>
<gene>
    <name evidence="2" type="ORF">M0813_24084</name>
</gene>
<keyword evidence="3" id="KW-1185">Reference proteome</keyword>
<feature type="compositionally biased region" description="Acidic residues" evidence="1">
    <location>
        <begin position="167"/>
        <end position="181"/>
    </location>
</feature>